<proteinExistence type="predicted"/>
<reference evidence="1" key="1">
    <citation type="submission" date="2019-12" db="EMBL/GenBank/DDBJ databases">
        <title>An insight into the sialome of adult female Ixodes ricinus ticks feeding for 6 days.</title>
        <authorList>
            <person name="Perner J."/>
            <person name="Ribeiro J.M.C."/>
        </authorList>
    </citation>
    <scope>NUCLEOTIDE SEQUENCE</scope>
    <source>
        <strain evidence="1">Semi-engorged</strain>
        <tissue evidence="1">Salivary glands</tissue>
    </source>
</reference>
<name>A0A6B0V6F7_IXORI</name>
<protein>
    <submittedName>
        <fullName evidence="1">Uncharacterized protein</fullName>
    </submittedName>
</protein>
<dbReference type="AlphaFoldDB" id="A0A6B0V6F7"/>
<organism evidence="1">
    <name type="scientific">Ixodes ricinus</name>
    <name type="common">Common tick</name>
    <name type="synonym">Acarus ricinus</name>
    <dbReference type="NCBI Taxonomy" id="34613"/>
    <lineage>
        <taxon>Eukaryota</taxon>
        <taxon>Metazoa</taxon>
        <taxon>Ecdysozoa</taxon>
        <taxon>Arthropoda</taxon>
        <taxon>Chelicerata</taxon>
        <taxon>Arachnida</taxon>
        <taxon>Acari</taxon>
        <taxon>Parasitiformes</taxon>
        <taxon>Ixodida</taxon>
        <taxon>Ixodoidea</taxon>
        <taxon>Ixodidae</taxon>
        <taxon>Ixodinae</taxon>
        <taxon>Ixodes</taxon>
    </lineage>
</organism>
<sequence>MLLSPSVSLGPVSLAGILTTVPLPCGLANEILITGLVLVSAARTSLLWGRASSTRPELLPMSSASVHLRLRRIMRLTAGGTSATAWYSLFDWNSSAPAGSWAFFSSRLSAMLAYTVLVGDSSVRGEGDVCMIMTSSSWATPVLGGRRASGSHLGTGRQGLTTGSASFFRLPSCTFSEFSLQMARQWEQSTWRGRKRRMRTLWSRLLRPVVLRDLAQERLDISSLGFSWKYVCLCFSAWNLSPFSRAASPSVPSARGSWPPVGPQGLMPNGMFFLLTSRSAPWKILPP</sequence>
<accession>A0A6B0V6F7</accession>
<evidence type="ECO:0000313" key="1">
    <source>
        <dbReference type="EMBL" id="MXU97757.1"/>
    </source>
</evidence>
<dbReference type="EMBL" id="GIFC01015674">
    <property type="protein sequence ID" value="MXU97757.1"/>
    <property type="molecule type" value="Transcribed_RNA"/>
</dbReference>